<evidence type="ECO:0000256" key="14">
    <source>
        <dbReference type="SAM" id="MobiDB-lite"/>
    </source>
</evidence>
<comment type="caution">
    <text evidence="17">The sequence shown here is derived from an EMBL/GenBank/DDBJ whole genome shotgun (WGS) entry which is preliminary data.</text>
</comment>
<accession>A0A1X3RRS2</accession>
<dbReference type="InterPro" id="IPR054328">
    <property type="entry name" value="SseL-like_C"/>
</dbReference>
<keyword evidence="4" id="KW-0645">Protease</keyword>
<evidence type="ECO:0000256" key="2">
    <source>
        <dbReference type="ARBA" id="ARBA00004613"/>
    </source>
</evidence>
<gene>
    <name evidence="17" type="ORF">AU511_12185</name>
</gene>
<evidence type="ECO:0000256" key="5">
    <source>
        <dbReference type="ARBA" id="ARBA00022801"/>
    </source>
</evidence>
<sequence>MIVNEFSYSPLDINQFDELFSNNISREALSLLGQSATEGNLDSIDILFNLALRSDDIGNQSEKILFDLFSGETKGKKGIDKVIQQASLNLYYTAIKAKEKNNIDMEKLYSPSGLLYMAGSAMPSKIQRQEASDLFTSVFSSQSSDEQFDESDVWCSNRMINTDELYAAIKNMHNDDVSINFPISLSHAVDNINSLSEQLAEMMTTPHFLDKTELFPINTGEHWVLFGLYKDKSDGNIKGFVFNSTIELREDVKEKFNSAADLAGVYSEKNLTFINANMQENVPNGCGVFVAVLAGCLSTQPQLDPLDVLMNFIKEFNGWPAYDQAIFNIESRRQMYAYCIPVRWNNIERPVVYSTEPPSKRSYHGASSRPQDPHIKMQDESPLGQIVVEISDYIDAGHNLILQDGFAPYHERLLQTAKDMMHLGDAFNEYVKSGAQLKQGDSKYHYFDNSIEELFDELNEIYSCDPSLTQEQQNRLRHDIRPLINLSRALWMALEDFSAQSETDHRKLSG</sequence>
<keyword evidence="6" id="KW-0788">Thiol protease</keyword>
<evidence type="ECO:0000259" key="16">
    <source>
        <dbReference type="Pfam" id="PF22103"/>
    </source>
</evidence>
<evidence type="ECO:0000256" key="12">
    <source>
        <dbReference type="ARBA" id="ARBA00045004"/>
    </source>
</evidence>
<dbReference type="GO" id="GO:0005576">
    <property type="term" value="C:extracellular region"/>
    <property type="evidence" value="ECO:0007669"/>
    <property type="project" value="UniProtKB-SubCell"/>
</dbReference>
<keyword evidence="7" id="KW-0843">Virulence</keyword>
<dbReference type="Pfam" id="PF22102">
    <property type="entry name" value="ElaD-SseL-like_C"/>
    <property type="match status" value="1"/>
</dbReference>
<dbReference type="GO" id="GO:0030430">
    <property type="term" value="C:host cell cytoplasm"/>
    <property type="evidence" value="ECO:0007669"/>
    <property type="project" value="UniProtKB-SubCell"/>
</dbReference>
<keyword evidence="5" id="KW-0378">Hydrolase</keyword>
<keyword evidence="8" id="KW-1035">Host cytoplasm</keyword>
<reference evidence="17 18" key="1">
    <citation type="submission" date="2016-02" db="EMBL/GenBank/DDBJ databases">
        <title>Species-wide whole genome sequencing reveals diversity, host range in Lonsdalea quercina.</title>
        <authorList>
            <person name="Li Y."/>
        </authorList>
    </citation>
    <scope>NUCLEOTIDE SEQUENCE [LARGE SCALE GENOMIC DNA]</scope>
    <source>
        <strain evidence="17 18">LMG 26264</strain>
    </source>
</reference>
<evidence type="ECO:0000256" key="1">
    <source>
        <dbReference type="ARBA" id="ARBA00004192"/>
    </source>
</evidence>
<evidence type="ECO:0000256" key="10">
    <source>
        <dbReference type="ARBA" id="ARBA00044984"/>
    </source>
</evidence>
<protein>
    <recommendedName>
        <fullName evidence="10">Deubiquitinase SseL</fullName>
    </recommendedName>
    <alternativeName>
        <fullName evidence="12">Deubiquitinating enzyme</fullName>
    </alternativeName>
    <alternativeName>
        <fullName evidence="11">Deubiquitinating protease</fullName>
    </alternativeName>
    <alternativeName>
        <fullName evidence="13">Salmonella secreted effector L</fullName>
    </alternativeName>
</protein>
<dbReference type="GO" id="GO:0008234">
    <property type="term" value="F:cysteine-type peptidase activity"/>
    <property type="evidence" value="ECO:0007669"/>
    <property type="project" value="UniProtKB-KW"/>
</dbReference>
<dbReference type="OrthoDB" id="6505304at2"/>
<dbReference type="NCBIfam" id="NF008812">
    <property type="entry name" value="PRK11836.1"/>
    <property type="match status" value="1"/>
</dbReference>
<organism evidence="17 18">
    <name type="scientific">Lonsdalea iberica</name>
    <dbReference type="NCBI Taxonomy" id="1082703"/>
    <lineage>
        <taxon>Bacteria</taxon>
        <taxon>Pseudomonadati</taxon>
        <taxon>Pseudomonadota</taxon>
        <taxon>Gammaproteobacteria</taxon>
        <taxon>Enterobacterales</taxon>
        <taxon>Pectobacteriaceae</taxon>
        <taxon>Lonsdalea</taxon>
    </lineage>
</organism>
<evidence type="ECO:0000256" key="9">
    <source>
        <dbReference type="ARBA" id="ARBA00044952"/>
    </source>
</evidence>
<comment type="similarity">
    <text evidence="9">Belongs to the peptidase C79 family.</text>
</comment>
<comment type="subcellular location">
    <subcellularLocation>
        <location evidence="1">Host cytoplasm</location>
    </subcellularLocation>
    <subcellularLocation>
        <location evidence="2">Secreted</location>
    </subcellularLocation>
</comment>
<proteinExistence type="inferred from homology"/>
<evidence type="ECO:0000256" key="3">
    <source>
        <dbReference type="ARBA" id="ARBA00022525"/>
    </source>
</evidence>
<evidence type="ECO:0000259" key="15">
    <source>
        <dbReference type="Pfam" id="PF22102"/>
    </source>
</evidence>
<dbReference type="EMBL" id="LUTP01000032">
    <property type="protein sequence ID" value="OSN04560.1"/>
    <property type="molecule type" value="Genomic_DNA"/>
</dbReference>
<evidence type="ECO:0000313" key="17">
    <source>
        <dbReference type="EMBL" id="OSN04560.1"/>
    </source>
</evidence>
<dbReference type="GO" id="GO:0006508">
    <property type="term" value="P:proteolysis"/>
    <property type="evidence" value="ECO:0007669"/>
    <property type="project" value="UniProtKB-KW"/>
</dbReference>
<dbReference type="Proteomes" id="UP000194020">
    <property type="component" value="Unassembled WGS sequence"/>
</dbReference>
<evidence type="ECO:0000256" key="11">
    <source>
        <dbReference type="ARBA" id="ARBA00044996"/>
    </source>
</evidence>
<dbReference type="AlphaFoldDB" id="A0A1X3RRS2"/>
<dbReference type="SUPFAM" id="SSF54001">
    <property type="entry name" value="Cysteine proteinases"/>
    <property type="match status" value="1"/>
</dbReference>
<evidence type="ECO:0000256" key="13">
    <source>
        <dbReference type="ARBA" id="ARBA00045015"/>
    </source>
</evidence>
<feature type="region of interest" description="Disordered" evidence="14">
    <location>
        <begin position="354"/>
        <end position="375"/>
    </location>
</feature>
<feature type="domain" description="ElaD/SseL-like N-terminal" evidence="16">
    <location>
        <begin position="27"/>
        <end position="123"/>
    </location>
</feature>
<name>A0A1X3RRS2_9GAMM</name>
<evidence type="ECO:0000256" key="8">
    <source>
        <dbReference type="ARBA" id="ARBA00023200"/>
    </source>
</evidence>
<keyword evidence="3" id="KW-0964">Secreted</keyword>
<evidence type="ECO:0000313" key="18">
    <source>
        <dbReference type="Proteomes" id="UP000194020"/>
    </source>
</evidence>
<dbReference type="Pfam" id="PF22103">
    <property type="entry name" value="ElaD_SseL-like_N"/>
    <property type="match status" value="1"/>
</dbReference>
<evidence type="ECO:0000256" key="6">
    <source>
        <dbReference type="ARBA" id="ARBA00022807"/>
    </source>
</evidence>
<dbReference type="InterPro" id="IPR038765">
    <property type="entry name" value="Papain-like_cys_pep_sf"/>
</dbReference>
<dbReference type="InterPro" id="IPR054329">
    <property type="entry name" value="ElaD/SseL-like_N"/>
</dbReference>
<evidence type="ECO:0000256" key="7">
    <source>
        <dbReference type="ARBA" id="ARBA00023026"/>
    </source>
</evidence>
<evidence type="ECO:0000256" key="4">
    <source>
        <dbReference type="ARBA" id="ARBA00022670"/>
    </source>
</evidence>
<feature type="domain" description="SseL-like C-terminal" evidence="15">
    <location>
        <begin position="152"/>
        <end position="334"/>
    </location>
</feature>
<dbReference type="RefSeq" id="WP_094109870.1">
    <property type="nucleotide sequence ID" value="NZ_LUTP01000032.1"/>
</dbReference>